<feature type="region of interest" description="Disordered" evidence="1">
    <location>
        <begin position="41"/>
        <end position="67"/>
    </location>
</feature>
<dbReference type="EMBL" id="JACKWZ010000213">
    <property type="protein sequence ID" value="KAF9411777.1"/>
    <property type="molecule type" value="Genomic_DNA"/>
</dbReference>
<keyword evidence="3" id="KW-1185">Reference proteome</keyword>
<evidence type="ECO:0000256" key="1">
    <source>
        <dbReference type="SAM" id="MobiDB-lite"/>
    </source>
</evidence>
<evidence type="ECO:0000313" key="3">
    <source>
        <dbReference type="Proteomes" id="UP000648187"/>
    </source>
</evidence>
<dbReference type="Proteomes" id="UP000648187">
    <property type="component" value="Unassembled WGS sequence"/>
</dbReference>
<proteinExistence type="predicted"/>
<dbReference type="AlphaFoldDB" id="A0A835GCW8"/>
<organism evidence="2 3">
    <name type="scientific">Spodoptera exigua</name>
    <name type="common">Beet armyworm</name>
    <name type="synonym">Noctua fulgens</name>
    <dbReference type="NCBI Taxonomy" id="7107"/>
    <lineage>
        <taxon>Eukaryota</taxon>
        <taxon>Metazoa</taxon>
        <taxon>Ecdysozoa</taxon>
        <taxon>Arthropoda</taxon>
        <taxon>Hexapoda</taxon>
        <taxon>Insecta</taxon>
        <taxon>Pterygota</taxon>
        <taxon>Neoptera</taxon>
        <taxon>Endopterygota</taxon>
        <taxon>Lepidoptera</taxon>
        <taxon>Glossata</taxon>
        <taxon>Ditrysia</taxon>
        <taxon>Noctuoidea</taxon>
        <taxon>Noctuidae</taxon>
        <taxon>Amphipyrinae</taxon>
        <taxon>Spodoptera</taxon>
    </lineage>
</organism>
<accession>A0A835GCW8</accession>
<comment type="caution">
    <text evidence="2">The sequence shown here is derived from an EMBL/GenBank/DDBJ whole genome shotgun (WGS) entry which is preliminary data.</text>
</comment>
<evidence type="ECO:0000313" key="2">
    <source>
        <dbReference type="EMBL" id="KAF9411777.1"/>
    </source>
</evidence>
<name>A0A835GCW8_SPOEX</name>
<gene>
    <name evidence="2" type="ORF">HW555_009523</name>
</gene>
<reference evidence="2" key="1">
    <citation type="submission" date="2020-08" db="EMBL/GenBank/DDBJ databases">
        <title>Spodoptera exigua strain:BAW_Kor-Di-RS1 Genome sequencing and assembly.</title>
        <authorList>
            <person name="Kim J."/>
            <person name="Nam H.Y."/>
            <person name="Kwon M."/>
            <person name="Choi J.H."/>
            <person name="Cho S.R."/>
            <person name="Kim G.-H."/>
        </authorList>
    </citation>
    <scope>NUCLEOTIDE SEQUENCE</scope>
    <source>
        <strain evidence="2">BAW_Kor-Di-RS1</strain>
        <tissue evidence="2">Whole-body</tissue>
    </source>
</reference>
<protein>
    <submittedName>
        <fullName evidence="2">Uncharacterized protein</fullName>
    </submittedName>
</protein>
<feature type="compositionally biased region" description="Low complexity" evidence="1">
    <location>
        <begin position="47"/>
        <end position="67"/>
    </location>
</feature>
<sequence length="317" mass="36447">MHVRVHYWSSKPAARTLILLSRWGSCSRSIMSGRWGRMQSTAPAATSRASVPPLASSPPASWGGSTSRQPFDRFYRNIYLSTLTLQNELYQYKQVIIRYGGFGPQRLHELVHQDPADQQLVSVPTEYPRTKHQAIFGNALNSSFLEANPVAPLHLFFFVSLLILRAVMMDPSRILSLTLYAKAHHINETYIDRQGLLRVEMFHYQLKRPTRVQLIEVHERLRNALEEHLPLFLCYKLIFNGTIIYDVCRTPSSHLKSYGINIRTRRALQEDLQEDVVGRELVQHAAQELVRHEHRAARQPSVGLRLPRVVAQLYHPA</sequence>